<feature type="transmembrane region" description="Helical" evidence="7">
    <location>
        <begin position="204"/>
        <end position="225"/>
    </location>
</feature>
<evidence type="ECO:0000256" key="1">
    <source>
        <dbReference type="ARBA" id="ARBA00022475"/>
    </source>
</evidence>
<dbReference type="EC" id="4.2.2.29" evidence="7"/>
<dbReference type="Pfam" id="PF02618">
    <property type="entry name" value="YceG"/>
    <property type="match status" value="1"/>
</dbReference>
<dbReference type="HAMAP" id="MF_02065">
    <property type="entry name" value="MltG"/>
    <property type="match status" value="1"/>
</dbReference>
<evidence type="ECO:0000256" key="7">
    <source>
        <dbReference type="HAMAP-Rule" id="MF_02065"/>
    </source>
</evidence>
<dbReference type="NCBIfam" id="TIGR00247">
    <property type="entry name" value="endolytic transglycosylase MltG"/>
    <property type="match status" value="1"/>
</dbReference>
<feature type="compositionally biased region" description="Basic and acidic residues" evidence="8">
    <location>
        <begin position="31"/>
        <end position="69"/>
    </location>
</feature>
<keyword evidence="3 7" id="KW-1133">Transmembrane helix</keyword>
<keyword evidence="1 7" id="KW-1003">Cell membrane</keyword>
<proteinExistence type="inferred from homology"/>
<organism evidence="9 10">
    <name type="scientific">Leifsonia soli</name>
    <dbReference type="NCBI Taxonomy" id="582665"/>
    <lineage>
        <taxon>Bacteria</taxon>
        <taxon>Bacillati</taxon>
        <taxon>Actinomycetota</taxon>
        <taxon>Actinomycetes</taxon>
        <taxon>Micrococcales</taxon>
        <taxon>Microbacteriaceae</taxon>
        <taxon>Leifsonia</taxon>
    </lineage>
</organism>
<dbReference type="GO" id="GO:0071555">
    <property type="term" value="P:cell wall organization"/>
    <property type="evidence" value="ECO:0007669"/>
    <property type="project" value="UniProtKB-KW"/>
</dbReference>
<keyword evidence="6 7" id="KW-0961">Cell wall biogenesis/degradation</keyword>
<feature type="region of interest" description="Disordered" evidence="8">
    <location>
        <begin position="1"/>
        <end position="113"/>
    </location>
</feature>
<comment type="similarity">
    <text evidence="7">Belongs to the transglycosylase MltG family.</text>
</comment>
<evidence type="ECO:0000313" key="9">
    <source>
        <dbReference type="EMBL" id="NYD73690.1"/>
    </source>
</evidence>
<dbReference type="AlphaFoldDB" id="A0A852SZ17"/>
<dbReference type="RefSeq" id="WP_246298000.1">
    <property type="nucleotide sequence ID" value="NZ_BAAAPX010000001.1"/>
</dbReference>
<dbReference type="InterPro" id="IPR003770">
    <property type="entry name" value="MLTG-like"/>
</dbReference>
<dbReference type="GO" id="GO:0005886">
    <property type="term" value="C:plasma membrane"/>
    <property type="evidence" value="ECO:0007669"/>
    <property type="project" value="UniProtKB-SubCell"/>
</dbReference>
<dbReference type="Gene3D" id="3.30.160.60">
    <property type="entry name" value="Classic Zinc Finger"/>
    <property type="match status" value="1"/>
</dbReference>
<dbReference type="GO" id="GO:0008932">
    <property type="term" value="F:lytic endotransglycosylase activity"/>
    <property type="evidence" value="ECO:0007669"/>
    <property type="project" value="UniProtKB-UniRule"/>
</dbReference>
<comment type="caution">
    <text evidence="9">The sequence shown here is derived from an EMBL/GenBank/DDBJ whole genome shotgun (WGS) entry which is preliminary data.</text>
</comment>
<gene>
    <name evidence="7" type="primary">mltG</name>
    <name evidence="9" type="ORF">BJ963_001209</name>
</gene>
<evidence type="ECO:0000256" key="5">
    <source>
        <dbReference type="ARBA" id="ARBA00023239"/>
    </source>
</evidence>
<dbReference type="GO" id="GO:0009252">
    <property type="term" value="P:peptidoglycan biosynthetic process"/>
    <property type="evidence" value="ECO:0007669"/>
    <property type="project" value="UniProtKB-UniRule"/>
</dbReference>
<keyword evidence="4 7" id="KW-0472">Membrane</keyword>
<comment type="subcellular location">
    <subcellularLocation>
        <location evidence="7">Cell membrane</location>
        <topology evidence="7">Single-pass membrane protein</topology>
    </subcellularLocation>
</comment>
<accession>A0A852SZ17</accession>
<feature type="site" description="Important for catalytic activity" evidence="7">
    <location>
        <position position="424"/>
    </location>
</feature>
<dbReference type="PANTHER" id="PTHR30518">
    <property type="entry name" value="ENDOLYTIC MUREIN TRANSGLYCOSYLASE"/>
    <property type="match status" value="1"/>
</dbReference>
<comment type="catalytic activity">
    <reaction evidence="7">
        <text>a peptidoglycan chain = a peptidoglycan chain with N-acetyl-1,6-anhydromuramyl-[peptide] at the reducing end + a peptidoglycan chain with N-acetylglucosamine at the non-reducing end.</text>
        <dbReference type="EC" id="4.2.2.29"/>
    </reaction>
</comment>
<evidence type="ECO:0000256" key="3">
    <source>
        <dbReference type="ARBA" id="ARBA00022989"/>
    </source>
</evidence>
<evidence type="ECO:0000256" key="2">
    <source>
        <dbReference type="ARBA" id="ARBA00022692"/>
    </source>
</evidence>
<comment type="function">
    <text evidence="7">Functions as a peptidoglycan terminase that cleaves nascent peptidoglycan strands endolytically to terminate their elongation.</text>
</comment>
<keyword evidence="5 7" id="KW-0456">Lyase</keyword>
<dbReference type="PANTHER" id="PTHR30518:SF2">
    <property type="entry name" value="ENDOLYTIC MUREIN TRANSGLYCOSYLASE"/>
    <property type="match status" value="1"/>
</dbReference>
<evidence type="ECO:0000256" key="4">
    <source>
        <dbReference type="ARBA" id="ARBA00023136"/>
    </source>
</evidence>
<evidence type="ECO:0000256" key="8">
    <source>
        <dbReference type="SAM" id="MobiDB-lite"/>
    </source>
</evidence>
<dbReference type="Gene3D" id="3.30.1490.480">
    <property type="entry name" value="Endolytic murein transglycosylase"/>
    <property type="match status" value="1"/>
</dbReference>
<evidence type="ECO:0000313" key="10">
    <source>
        <dbReference type="Proteomes" id="UP000589620"/>
    </source>
</evidence>
<feature type="compositionally biased region" description="Polar residues" evidence="8">
    <location>
        <begin position="100"/>
        <end position="111"/>
    </location>
</feature>
<evidence type="ECO:0000256" key="6">
    <source>
        <dbReference type="ARBA" id="ARBA00023316"/>
    </source>
</evidence>
<sequence length="550" mass="59455">MAQNPPERPEPPAFPAVNRPPSPPQTPATDSGERPPMTRREARAAREAQERRAEGAPDSHEQREQREQQEPQEPPAPGTAPVSAAQSPSATPWSMFDDSTPISSPTPAQETSADRAALAGLDFDAVITGPITHVEEPETVAVAARHGADDHAPSPHDHPARTVFGVLEDTEDETVDDAHPLVWRQQNYLSHDEPPKKRRWVKRLIVTIVVLGILGGMAGAAYAIFQPQIAKVQNALFPPENDYKGNGTGEVMFTIASGDDGSTISENLAKAGVVKTYDAFYSLLLRQKPDVEFQPGVFKLAKQMSAAAALAALKDPASRVENTAVIPEGTAEKDILQTVSDAAKIPLADLQTAAANPAAYGLPPEAKSLEGFLFPATYTFAPGTTAQQAIKTMVDRMFQALDEAGVAPQNRWNTIVLASIVQREAGLKDDYPKVARVFLNRLAQGWDLQSDATVAYGTGHTDRVETTDAEREDAANPYNTYVHSGLPVGPISNPGDLAINAVQHPADGTWMYFVTWNLQTGETIFSTTQAEHDAAVEKWQQWMKDNPGYG</sequence>
<feature type="compositionally biased region" description="Pro residues" evidence="8">
    <location>
        <begin position="11"/>
        <end position="26"/>
    </location>
</feature>
<keyword evidence="2 7" id="KW-0812">Transmembrane</keyword>
<protein>
    <recommendedName>
        <fullName evidence="7">Endolytic murein transglycosylase</fullName>
        <ecNumber evidence="7">4.2.2.29</ecNumber>
    </recommendedName>
    <alternativeName>
        <fullName evidence="7">Peptidoglycan lytic transglycosylase</fullName>
    </alternativeName>
    <alternativeName>
        <fullName evidence="7">Peptidoglycan polymerization terminase</fullName>
    </alternativeName>
</protein>
<dbReference type="EMBL" id="JACCBJ010000001">
    <property type="protein sequence ID" value="NYD73690.1"/>
    <property type="molecule type" value="Genomic_DNA"/>
</dbReference>
<dbReference type="Proteomes" id="UP000589620">
    <property type="component" value="Unassembled WGS sequence"/>
</dbReference>
<name>A0A852SZ17_9MICO</name>
<keyword evidence="10" id="KW-1185">Reference proteome</keyword>
<reference evidence="9 10" key="1">
    <citation type="submission" date="2020-07" db="EMBL/GenBank/DDBJ databases">
        <title>Sequencing the genomes of 1000 actinobacteria strains.</title>
        <authorList>
            <person name="Klenk H.-P."/>
        </authorList>
    </citation>
    <scope>NUCLEOTIDE SEQUENCE [LARGE SCALE GENOMIC DNA]</scope>
    <source>
        <strain evidence="9 10">DSM 23871</strain>
    </source>
</reference>